<gene>
    <name evidence="1" type="ORF">LY28_01313</name>
</gene>
<dbReference type="RefSeq" id="WP_165835511.1">
    <property type="nucleotide sequence ID" value="NZ_QKMR01000006.1"/>
</dbReference>
<organism evidence="1 2">
    <name type="scientific">Ruminiclostridium sufflavum DSM 19573</name>
    <dbReference type="NCBI Taxonomy" id="1121337"/>
    <lineage>
        <taxon>Bacteria</taxon>
        <taxon>Bacillati</taxon>
        <taxon>Bacillota</taxon>
        <taxon>Clostridia</taxon>
        <taxon>Eubacteriales</taxon>
        <taxon>Oscillospiraceae</taxon>
        <taxon>Ruminiclostridium</taxon>
    </lineage>
</organism>
<dbReference type="AlphaFoldDB" id="A0A318Y8A2"/>
<accession>A0A318Y8A2</accession>
<name>A0A318Y8A2_9FIRM</name>
<dbReference type="EMBL" id="QKMR01000006">
    <property type="protein sequence ID" value="PYG88464.1"/>
    <property type="molecule type" value="Genomic_DNA"/>
</dbReference>
<reference evidence="1 2" key="1">
    <citation type="submission" date="2018-06" db="EMBL/GenBank/DDBJ databases">
        <title>Genomic Encyclopedia of Type Strains, Phase I: the one thousand microbial genomes (KMG-I) project.</title>
        <authorList>
            <person name="Kyrpides N."/>
        </authorList>
    </citation>
    <scope>NUCLEOTIDE SEQUENCE [LARGE SCALE GENOMIC DNA]</scope>
    <source>
        <strain evidence="1 2">DSM 19573</strain>
    </source>
</reference>
<comment type="caution">
    <text evidence="1">The sequence shown here is derived from an EMBL/GenBank/DDBJ whole genome shotgun (WGS) entry which is preliminary data.</text>
</comment>
<evidence type="ECO:0000313" key="1">
    <source>
        <dbReference type="EMBL" id="PYG88464.1"/>
    </source>
</evidence>
<dbReference type="Proteomes" id="UP000248132">
    <property type="component" value="Unassembled WGS sequence"/>
</dbReference>
<proteinExistence type="predicted"/>
<evidence type="ECO:0000313" key="2">
    <source>
        <dbReference type="Proteomes" id="UP000248132"/>
    </source>
</evidence>
<protein>
    <submittedName>
        <fullName evidence="1">Uncharacterized protein</fullName>
    </submittedName>
</protein>
<sequence length="52" mass="5703">MNITNIKITAGIKNQNIIPGTLSDIDGFLEALQGYILEAAENLHRKEESHPA</sequence>
<keyword evidence="2" id="KW-1185">Reference proteome</keyword>